<dbReference type="AlphaFoldDB" id="A0A7Y9I2A3"/>
<organism evidence="1 2">
    <name type="scientific">Microlunatus parietis</name>
    <dbReference type="NCBI Taxonomy" id="682979"/>
    <lineage>
        <taxon>Bacteria</taxon>
        <taxon>Bacillati</taxon>
        <taxon>Actinomycetota</taxon>
        <taxon>Actinomycetes</taxon>
        <taxon>Propionibacteriales</taxon>
        <taxon>Propionibacteriaceae</taxon>
        <taxon>Microlunatus</taxon>
    </lineage>
</organism>
<reference evidence="1 2" key="1">
    <citation type="submission" date="2020-07" db="EMBL/GenBank/DDBJ databases">
        <title>Sequencing the genomes of 1000 actinobacteria strains.</title>
        <authorList>
            <person name="Klenk H.-P."/>
        </authorList>
    </citation>
    <scope>NUCLEOTIDE SEQUENCE [LARGE SCALE GENOMIC DNA]</scope>
    <source>
        <strain evidence="1 2">DSM 22083</strain>
    </source>
</reference>
<dbReference type="Proteomes" id="UP000569914">
    <property type="component" value="Unassembled WGS sequence"/>
</dbReference>
<proteinExistence type="predicted"/>
<dbReference type="EMBL" id="JACCBU010000001">
    <property type="protein sequence ID" value="NYE68873.1"/>
    <property type="molecule type" value="Genomic_DNA"/>
</dbReference>
<keyword evidence="2" id="KW-1185">Reference proteome</keyword>
<gene>
    <name evidence="1" type="ORF">BKA15_000202</name>
</gene>
<evidence type="ECO:0000313" key="1">
    <source>
        <dbReference type="EMBL" id="NYE68873.1"/>
    </source>
</evidence>
<name>A0A7Y9I2A3_9ACTN</name>
<evidence type="ECO:0000313" key="2">
    <source>
        <dbReference type="Proteomes" id="UP000569914"/>
    </source>
</evidence>
<accession>A0A7Y9I2A3</accession>
<comment type="caution">
    <text evidence="1">The sequence shown here is derived from an EMBL/GenBank/DDBJ whole genome shotgun (WGS) entry which is preliminary data.</text>
</comment>
<protein>
    <submittedName>
        <fullName evidence="1">Uncharacterized protein</fullName>
    </submittedName>
</protein>
<sequence length="120" mass="13517">MGAMLVGAALNPHWAQLSETDRLILITMAHTALDNSRTGDRPARVYWAGHEYLMAVLLGHEPDPGTPEWEAARKRVQRSIGRLIAAGTIERVDNATGQKRTRYRIRLDEFNQPELPTETE</sequence>